<dbReference type="Gene3D" id="3.90.1300.10">
    <property type="entry name" value="Amidase signature (AS) domain"/>
    <property type="match status" value="1"/>
</dbReference>
<evidence type="ECO:0000259" key="2">
    <source>
        <dbReference type="Pfam" id="PF01425"/>
    </source>
</evidence>
<protein>
    <submittedName>
        <fullName evidence="3">Amidase signature enzyme</fullName>
    </submittedName>
</protein>
<name>A0ABQ8VYH8_9AGAR</name>
<keyword evidence="4" id="KW-1185">Reference proteome</keyword>
<sequence length="546" mass="59535">MPRPRESRQIWPTRENPVTEQHLDTILTKLGQDLRPNERTDYLVLLKAFHDVTESIAKLPDYEPPTDLERFPRKDIHFLKPEDNKLGAWAWKFTVKDTRPNRGILSGKTVVIKDNISVAGVNCLLGTDAMTGFVPTADATVVTRTLESGGTILGKAVCENLSMAGTSFTAATGPVHNPYARGYSAGGSSSGCGALVASCAVDMAIGGDQGGSIRLPASWCGIYGLKPTQGLIPYTGIASLETTMDHTGPMTRTCFDNALLLKALAGKDNIDDRCIATPSPSEIPDYPAILDEVKGAAKTLEGFKIGLLTEGFSDVPCEQGAMNDTRVSRKVRDAADKWKQMGASVEDVSIPMHALSMDLWLMIVRMGCVPGLMGGVIGRQGFYQNQLTTRMSALRTPEGWDKLPFTAKNMVLNGVYMQEYLLLQPELYGKATNLIRLLREKYDEALDHFDVLVMPTTPYLATSHAVPDATILAKISKGLGQTMNTCSFDVTGHPALSMPIGMLPSLDDSSINLPVGLQIVSKHFQESRIYKAAFAWENVYPNWKDC</sequence>
<dbReference type="PANTHER" id="PTHR11895:SF83">
    <property type="entry name" value="AMIDASE"/>
    <property type="match status" value="1"/>
</dbReference>
<dbReference type="SUPFAM" id="SSF75304">
    <property type="entry name" value="Amidase signature (AS) enzymes"/>
    <property type="match status" value="1"/>
</dbReference>
<organism evidence="3 4">
    <name type="scientific">Lentinula lateritia</name>
    <dbReference type="NCBI Taxonomy" id="40482"/>
    <lineage>
        <taxon>Eukaryota</taxon>
        <taxon>Fungi</taxon>
        <taxon>Dikarya</taxon>
        <taxon>Basidiomycota</taxon>
        <taxon>Agaricomycotina</taxon>
        <taxon>Agaricomycetes</taxon>
        <taxon>Agaricomycetidae</taxon>
        <taxon>Agaricales</taxon>
        <taxon>Marasmiineae</taxon>
        <taxon>Omphalotaceae</taxon>
        <taxon>Lentinula</taxon>
    </lineage>
</organism>
<comment type="similarity">
    <text evidence="1">Belongs to the amidase family.</text>
</comment>
<evidence type="ECO:0000313" key="4">
    <source>
        <dbReference type="Proteomes" id="UP001150217"/>
    </source>
</evidence>
<reference evidence="3" key="1">
    <citation type="submission" date="2022-08" db="EMBL/GenBank/DDBJ databases">
        <title>A Global Phylogenomic Analysis of the Shiitake Genus Lentinula.</title>
        <authorList>
            <consortium name="DOE Joint Genome Institute"/>
            <person name="Sierra-Patev S."/>
            <person name="Min B."/>
            <person name="Naranjo-Ortiz M."/>
            <person name="Looney B."/>
            <person name="Konkel Z."/>
            <person name="Slot J.C."/>
            <person name="Sakamoto Y."/>
            <person name="Steenwyk J.L."/>
            <person name="Rokas A."/>
            <person name="Carro J."/>
            <person name="Camarero S."/>
            <person name="Ferreira P."/>
            <person name="Molpeceres G."/>
            <person name="Ruiz-Duenas F.J."/>
            <person name="Serrano A."/>
            <person name="Henrissat B."/>
            <person name="Drula E."/>
            <person name="Hughes K.W."/>
            <person name="Mata J.L."/>
            <person name="Ishikawa N.K."/>
            <person name="Vargas-Isla R."/>
            <person name="Ushijima S."/>
            <person name="Smith C.A."/>
            <person name="Ahrendt S."/>
            <person name="Andreopoulos W."/>
            <person name="He G."/>
            <person name="Labutti K."/>
            <person name="Lipzen A."/>
            <person name="Ng V."/>
            <person name="Riley R."/>
            <person name="Sandor L."/>
            <person name="Barry K."/>
            <person name="Martinez A.T."/>
            <person name="Xiao Y."/>
            <person name="Gibbons J.G."/>
            <person name="Terashima K."/>
            <person name="Grigoriev I.V."/>
            <person name="Hibbett D.S."/>
        </authorList>
    </citation>
    <scope>NUCLEOTIDE SEQUENCE</scope>
    <source>
        <strain evidence="3">RHP3577 ss4</strain>
    </source>
</reference>
<gene>
    <name evidence="3" type="ORF">C8R41DRAFT_751409</name>
</gene>
<dbReference type="PANTHER" id="PTHR11895">
    <property type="entry name" value="TRANSAMIDASE"/>
    <property type="match status" value="1"/>
</dbReference>
<dbReference type="InterPro" id="IPR000120">
    <property type="entry name" value="Amidase"/>
</dbReference>
<dbReference type="Proteomes" id="UP001150217">
    <property type="component" value="Unassembled WGS sequence"/>
</dbReference>
<proteinExistence type="inferred from homology"/>
<evidence type="ECO:0000256" key="1">
    <source>
        <dbReference type="ARBA" id="ARBA00009199"/>
    </source>
</evidence>
<dbReference type="PROSITE" id="PS00571">
    <property type="entry name" value="AMIDASES"/>
    <property type="match status" value="1"/>
</dbReference>
<accession>A0ABQ8VYH8</accession>
<dbReference type="InterPro" id="IPR023631">
    <property type="entry name" value="Amidase_dom"/>
</dbReference>
<dbReference type="EMBL" id="JANVFT010000005">
    <property type="protein sequence ID" value="KAJ4500622.1"/>
    <property type="molecule type" value="Genomic_DNA"/>
</dbReference>
<dbReference type="Pfam" id="PF01425">
    <property type="entry name" value="Amidase"/>
    <property type="match status" value="1"/>
</dbReference>
<comment type="caution">
    <text evidence="3">The sequence shown here is derived from an EMBL/GenBank/DDBJ whole genome shotgun (WGS) entry which is preliminary data.</text>
</comment>
<dbReference type="InterPro" id="IPR020556">
    <property type="entry name" value="Amidase_CS"/>
</dbReference>
<dbReference type="InterPro" id="IPR036928">
    <property type="entry name" value="AS_sf"/>
</dbReference>
<feature type="domain" description="Amidase" evidence="2">
    <location>
        <begin position="99"/>
        <end position="529"/>
    </location>
</feature>
<evidence type="ECO:0000313" key="3">
    <source>
        <dbReference type="EMBL" id="KAJ4500622.1"/>
    </source>
</evidence>